<evidence type="ECO:0000313" key="2">
    <source>
        <dbReference type="Proteomes" id="UP000031549"/>
    </source>
</evidence>
<organism evidence="1 2">
    <name type="scientific">Hassallia byssoidea VB512170</name>
    <dbReference type="NCBI Taxonomy" id="1304833"/>
    <lineage>
        <taxon>Bacteria</taxon>
        <taxon>Bacillati</taxon>
        <taxon>Cyanobacteriota</taxon>
        <taxon>Cyanophyceae</taxon>
        <taxon>Nostocales</taxon>
        <taxon>Tolypothrichaceae</taxon>
        <taxon>Hassallia</taxon>
    </lineage>
</organism>
<dbReference type="Proteomes" id="UP000031549">
    <property type="component" value="Unassembled WGS sequence"/>
</dbReference>
<dbReference type="AlphaFoldDB" id="A0A846HGA9"/>
<name>A0A846HGA9_9CYAN</name>
<dbReference type="EMBL" id="JTCM02000078">
    <property type="protein sequence ID" value="NEU75684.1"/>
    <property type="molecule type" value="Genomic_DNA"/>
</dbReference>
<accession>A0A846HGA9</accession>
<dbReference type="Pfam" id="PF19860">
    <property type="entry name" value="DUF6334"/>
    <property type="match status" value="1"/>
</dbReference>
<proteinExistence type="predicted"/>
<keyword evidence="2" id="KW-1185">Reference proteome</keyword>
<reference evidence="1 2" key="1">
    <citation type="journal article" date="2015" name="Genome Announc.">
        <title>Draft Genome Sequence of Cyanobacterium Hassallia byssoidea Strain VB512170, Isolated from Monuments in India.</title>
        <authorList>
            <person name="Singh D."/>
            <person name="Chandrababunaidu M.M."/>
            <person name="Panda A."/>
            <person name="Sen D."/>
            <person name="Bhattacharyya S."/>
            <person name="Adhikary S.P."/>
            <person name="Tripathy S."/>
        </authorList>
    </citation>
    <scope>NUCLEOTIDE SEQUENCE [LARGE SCALE GENOMIC DNA]</scope>
    <source>
        <strain evidence="1 2">VB512170</strain>
    </source>
</reference>
<sequence>MAIDEFPIGETLIAVSIVEDKEFAGNQLCFDQVKLFFQNTTITLLPIADTDEIEIIQESTNTPSVVNTLYWCESFIGKKLMTIWVCENDHGYRVQVIFAFEYLRPSIAFVAEGSVIKAFRFEQIYKIKASETDLQHSQVS</sequence>
<protein>
    <submittedName>
        <fullName evidence="1">Uncharacterized protein</fullName>
    </submittedName>
</protein>
<evidence type="ECO:0000313" key="1">
    <source>
        <dbReference type="EMBL" id="NEU75684.1"/>
    </source>
</evidence>
<comment type="caution">
    <text evidence="1">The sequence shown here is derived from an EMBL/GenBank/DDBJ whole genome shotgun (WGS) entry which is preliminary data.</text>
</comment>
<dbReference type="RefSeq" id="WP_039737732.1">
    <property type="nucleotide sequence ID" value="NZ_JTCM02000078.1"/>
</dbReference>
<gene>
    <name evidence="1" type="ORF">PI95_024765</name>
</gene>
<dbReference type="InterPro" id="IPR046297">
    <property type="entry name" value="DUF6334"/>
</dbReference>